<dbReference type="Proteomes" id="UP000199350">
    <property type="component" value="Chromosome I"/>
</dbReference>
<feature type="compositionally biased region" description="Basic and acidic residues" evidence="1">
    <location>
        <begin position="1"/>
        <end position="15"/>
    </location>
</feature>
<evidence type="ECO:0000313" key="3">
    <source>
        <dbReference type="EMBL" id="SDL87418.1"/>
    </source>
</evidence>
<reference evidence="4" key="1">
    <citation type="submission" date="2016-10" db="EMBL/GenBank/DDBJ databases">
        <authorList>
            <person name="Varghese N."/>
            <person name="Submissions S."/>
        </authorList>
    </citation>
    <scope>NUCLEOTIDE SEQUENCE [LARGE SCALE GENOMIC DNA]</scope>
    <source>
        <strain evidence="4">DSM 20632</strain>
    </source>
</reference>
<evidence type="ECO:0000313" key="4">
    <source>
        <dbReference type="Proteomes" id="UP000199350"/>
    </source>
</evidence>
<sequence>MANPEELRRQDARLPKERRKYPQSRVTQILYVMIALVVVAALAGLV</sequence>
<evidence type="ECO:0000256" key="2">
    <source>
        <dbReference type="SAM" id="Phobius"/>
    </source>
</evidence>
<dbReference type="EMBL" id="LT629700">
    <property type="protein sequence ID" value="SDL87418.1"/>
    <property type="molecule type" value="Genomic_DNA"/>
</dbReference>
<feature type="region of interest" description="Disordered" evidence="1">
    <location>
        <begin position="1"/>
        <end position="20"/>
    </location>
</feature>
<dbReference type="AlphaFoldDB" id="A0A1G9NLF0"/>
<evidence type="ECO:0000256" key="1">
    <source>
        <dbReference type="SAM" id="MobiDB-lite"/>
    </source>
</evidence>
<accession>A0A1G9NLF0</accession>
<proteinExistence type="predicted"/>
<dbReference type="STRING" id="38302.SAMN04488535_1079"/>
<protein>
    <submittedName>
        <fullName evidence="3">Uncharacterized protein</fullName>
    </submittedName>
</protein>
<feature type="transmembrane region" description="Helical" evidence="2">
    <location>
        <begin position="26"/>
        <end position="45"/>
    </location>
</feature>
<dbReference type="RefSeq" id="WP_092149752.1">
    <property type="nucleotide sequence ID" value="NZ_LT629700.1"/>
</dbReference>
<gene>
    <name evidence="3" type="ORF">SAMN04488535_1079</name>
</gene>
<name>A0A1G9NLF0_9CORY</name>
<keyword evidence="4" id="KW-1185">Reference proteome</keyword>
<keyword evidence="2" id="KW-0812">Transmembrane</keyword>
<keyword evidence="2" id="KW-0472">Membrane</keyword>
<keyword evidence="2" id="KW-1133">Transmembrane helix</keyword>
<organism evidence="3 4">
    <name type="scientific">Corynebacterium mycetoides</name>
    <dbReference type="NCBI Taxonomy" id="38302"/>
    <lineage>
        <taxon>Bacteria</taxon>
        <taxon>Bacillati</taxon>
        <taxon>Actinomycetota</taxon>
        <taxon>Actinomycetes</taxon>
        <taxon>Mycobacteriales</taxon>
        <taxon>Corynebacteriaceae</taxon>
        <taxon>Corynebacterium</taxon>
    </lineage>
</organism>